<accession>A0ABX1TG83</accession>
<keyword evidence="2" id="KW-1185">Reference proteome</keyword>
<name>A0ABX1TG83_9PROT</name>
<protein>
    <submittedName>
        <fullName evidence="1">Uncharacterized protein</fullName>
    </submittedName>
</protein>
<dbReference type="RefSeq" id="WP_169071833.1">
    <property type="nucleotide sequence ID" value="NZ_JAZKUC010000001.1"/>
</dbReference>
<proteinExistence type="predicted"/>
<comment type="caution">
    <text evidence="1">The sequence shown here is derived from an EMBL/GenBank/DDBJ whole genome shotgun (WGS) entry which is preliminary data.</text>
</comment>
<reference evidence="1" key="1">
    <citation type="submission" date="2019-03" db="EMBL/GenBank/DDBJ databases">
        <title>Metabolic reconstructions from genomes of highly enriched 'Candidatus Accumulibacter' and 'Candidatus Competibacter' bioreactor populations.</title>
        <authorList>
            <person name="Annavajhala M.K."/>
            <person name="Welles L."/>
            <person name="Abbas B."/>
            <person name="Sorokin D."/>
            <person name="Park H."/>
            <person name="Van Loosdrecht M."/>
            <person name="Chandran K."/>
        </authorList>
    </citation>
    <scope>NUCLEOTIDE SEQUENCE</scope>
    <source>
        <strain evidence="1">SBR_L</strain>
    </source>
</reference>
<sequence>MTKTPTTIDQRRLESAIHESAHFVASVLHGAYIRDVRILPVSGRAIGTPYRPGLRCLGYVVSYLGVAESYNDGFIDLCGCVIAELRGDCWQQWDYNNAKDALCAEQFRQCQEDACMFVYTNRDLIEQVGRELLAIAKPDGKFTRKSLKQLESYTKGLLNRHYAASKVRAAAILAAKKPQLDELRRRYAEAE</sequence>
<dbReference type="EMBL" id="SPMX01000081">
    <property type="protein sequence ID" value="NMQ07560.1"/>
    <property type="molecule type" value="Genomic_DNA"/>
</dbReference>
<evidence type="ECO:0000313" key="2">
    <source>
        <dbReference type="Proteomes" id="UP000886469"/>
    </source>
</evidence>
<organism evidence="1 2">
    <name type="scientific">Candidatus Accumulibacter contiguus</name>
    <dbReference type="NCBI Taxonomy" id="2954381"/>
    <lineage>
        <taxon>Bacteria</taxon>
        <taxon>Pseudomonadati</taxon>
        <taxon>Pseudomonadota</taxon>
        <taxon>Betaproteobacteria</taxon>
        <taxon>Candidatus Accumulibacter</taxon>
    </lineage>
</organism>
<dbReference type="Proteomes" id="UP000886469">
    <property type="component" value="Unassembled WGS sequence"/>
</dbReference>
<gene>
    <name evidence="1" type="ORF">E4Q08_21115</name>
</gene>
<evidence type="ECO:0000313" key="1">
    <source>
        <dbReference type="EMBL" id="NMQ07560.1"/>
    </source>
</evidence>